<reference evidence="8" key="2">
    <citation type="journal article" date="2021" name="PeerJ">
        <title>Extensive microbial diversity within the chicken gut microbiome revealed by metagenomics and culture.</title>
        <authorList>
            <person name="Gilroy R."/>
            <person name="Ravi A."/>
            <person name="Getino M."/>
            <person name="Pursley I."/>
            <person name="Horton D.L."/>
            <person name="Alikhan N.F."/>
            <person name="Baker D."/>
            <person name="Gharbi K."/>
            <person name="Hall N."/>
            <person name="Watson M."/>
            <person name="Adriaenssens E.M."/>
            <person name="Foster-Nyarko E."/>
            <person name="Jarju S."/>
            <person name="Secka A."/>
            <person name="Antonio M."/>
            <person name="Oren A."/>
            <person name="Chaudhuri R.R."/>
            <person name="La Ragione R."/>
            <person name="Hildebrand F."/>
            <person name="Pallen M.J."/>
        </authorList>
    </citation>
    <scope>NUCLEOTIDE SEQUENCE</scope>
    <source>
        <strain evidence="8">ChiHcec3-6078</strain>
    </source>
</reference>
<dbReference type="InterPro" id="IPR004722">
    <property type="entry name" value="DHOase"/>
</dbReference>
<proteinExistence type="inferred from homology"/>
<organism evidence="8 9">
    <name type="scientific">Candidatus Allocopromorpha excrementigallinarum</name>
    <dbReference type="NCBI Taxonomy" id="2840742"/>
    <lineage>
        <taxon>Bacteria</taxon>
        <taxon>Bacillati</taxon>
        <taxon>Bacillota</taxon>
        <taxon>Clostridia</taxon>
        <taxon>Eubacteriales</taxon>
        <taxon>Eubacteriaceae</taxon>
        <taxon>Eubacteriaceae incertae sedis</taxon>
        <taxon>Candidatus Allocopromorpha</taxon>
    </lineage>
</organism>
<dbReference type="GO" id="GO:0004038">
    <property type="term" value="F:allantoinase activity"/>
    <property type="evidence" value="ECO:0007669"/>
    <property type="project" value="TreeGrafter"/>
</dbReference>
<dbReference type="CDD" id="cd01317">
    <property type="entry name" value="DHOase_IIa"/>
    <property type="match status" value="1"/>
</dbReference>
<dbReference type="GO" id="GO:0046872">
    <property type="term" value="F:metal ion binding"/>
    <property type="evidence" value="ECO:0007669"/>
    <property type="project" value="UniProtKB-KW"/>
</dbReference>
<name>A0A9D1I029_9FIRM</name>
<evidence type="ECO:0000256" key="1">
    <source>
        <dbReference type="ARBA" id="ARBA00001947"/>
    </source>
</evidence>
<feature type="domain" description="Dihydroorotase catalytic" evidence="7">
    <location>
        <begin position="37"/>
        <end position="172"/>
    </location>
</feature>
<evidence type="ECO:0000256" key="5">
    <source>
        <dbReference type="ARBA" id="ARBA00022801"/>
    </source>
</evidence>
<dbReference type="Gene3D" id="3.20.20.140">
    <property type="entry name" value="Metal-dependent hydrolases"/>
    <property type="match status" value="1"/>
</dbReference>
<dbReference type="InterPro" id="IPR002195">
    <property type="entry name" value="Dihydroorotase_CS"/>
</dbReference>
<dbReference type="InterPro" id="IPR050138">
    <property type="entry name" value="DHOase/Allantoinase_Hydrolase"/>
</dbReference>
<dbReference type="PANTHER" id="PTHR43668:SF2">
    <property type="entry name" value="ALLANTOINASE"/>
    <property type="match status" value="1"/>
</dbReference>
<dbReference type="AlphaFoldDB" id="A0A9D1I029"/>
<comment type="similarity">
    <text evidence="3">Belongs to the metallo-dependent hydrolases superfamily. DHOase family. Class I DHOase subfamily.</text>
</comment>
<sequence length="397" mass="44976">MRQDIWKIRQVKDLKEAERRRLRSIGIEFSDFSDYYILPGFTDVHVHLREPGFLYKETIETGTGAAAAGGFTDIFSMPNLKPCSDSLRNLKVQTEAIKRRAIVRVHPYGALTRNEEGRELAAMEELAPYVIGFSDDGRGVMDDMLMEKAMIKAKALKKVVAAHCEDESFPRESSQAECKQLERDLRLVRKTGCAYHMCHVSTKESLRLIREAKEEGLDVTCETAPHYLVFSSETIEKKGNFKMNPPIKGEEDRQALLEALRDGVIDMIGTDHAPHSREEKEGAFEESAYGIVGLETAFPVLYTEMVLGGIISMERLMDLMYINPGKRFGLPVKSLEEELKGGLPDFSLWDLDEEYTVDPERFISKGKSSPFEGRRVRGRCAATVSEGRPVWIREEIK</sequence>
<dbReference type="SUPFAM" id="SSF51556">
    <property type="entry name" value="Metallo-dependent hydrolases"/>
    <property type="match status" value="1"/>
</dbReference>
<dbReference type="NCBIfam" id="TIGR00857">
    <property type="entry name" value="pyrC_multi"/>
    <property type="match status" value="1"/>
</dbReference>
<keyword evidence="5" id="KW-0378">Hydrolase</keyword>
<dbReference type="InterPro" id="IPR032466">
    <property type="entry name" value="Metal_Hydrolase"/>
</dbReference>
<dbReference type="PROSITE" id="PS00483">
    <property type="entry name" value="DIHYDROOROTASE_2"/>
    <property type="match status" value="1"/>
</dbReference>
<dbReference type="EMBL" id="DVMP01000045">
    <property type="protein sequence ID" value="HIU25272.1"/>
    <property type="molecule type" value="Genomic_DNA"/>
</dbReference>
<reference evidence="8" key="1">
    <citation type="submission" date="2020-10" db="EMBL/GenBank/DDBJ databases">
        <authorList>
            <person name="Gilroy R."/>
        </authorList>
    </citation>
    <scope>NUCLEOTIDE SEQUENCE</scope>
    <source>
        <strain evidence="8">ChiHcec3-6078</strain>
    </source>
</reference>
<protein>
    <submittedName>
        <fullName evidence="8">Dihydroorotase</fullName>
    </submittedName>
</protein>
<accession>A0A9D1I029</accession>
<evidence type="ECO:0000313" key="9">
    <source>
        <dbReference type="Proteomes" id="UP000824090"/>
    </source>
</evidence>
<comment type="function">
    <text evidence="2">Catalyzes the reversible cyclization of carbamoyl aspartate to dihydroorotate.</text>
</comment>
<dbReference type="GO" id="GO:0005737">
    <property type="term" value="C:cytoplasm"/>
    <property type="evidence" value="ECO:0007669"/>
    <property type="project" value="TreeGrafter"/>
</dbReference>
<dbReference type="Pfam" id="PF12890">
    <property type="entry name" value="DHOase"/>
    <property type="match status" value="1"/>
</dbReference>
<dbReference type="Proteomes" id="UP000824090">
    <property type="component" value="Unassembled WGS sequence"/>
</dbReference>
<dbReference type="GO" id="GO:0004151">
    <property type="term" value="F:dihydroorotase activity"/>
    <property type="evidence" value="ECO:0007669"/>
    <property type="project" value="InterPro"/>
</dbReference>
<dbReference type="PANTHER" id="PTHR43668">
    <property type="entry name" value="ALLANTOINASE"/>
    <property type="match status" value="1"/>
</dbReference>
<dbReference type="Gene3D" id="2.30.40.10">
    <property type="entry name" value="Urease, subunit C, domain 1"/>
    <property type="match status" value="1"/>
</dbReference>
<gene>
    <name evidence="8" type="ORF">IAC50_02080</name>
</gene>
<comment type="cofactor">
    <cofactor evidence="1">
        <name>Zn(2+)</name>
        <dbReference type="ChEBI" id="CHEBI:29105"/>
    </cofactor>
</comment>
<comment type="caution">
    <text evidence="8">The sequence shown here is derived from an EMBL/GenBank/DDBJ whole genome shotgun (WGS) entry which is preliminary data.</text>
</comment>
<dbReference type="GO" id="GO:0006221">
    <property type="term" value="P:pyrimidine nucleotide biosynthetic process"/>
    <property type="evidence" value="ECO:0007669"/>
    <property type="project" value="UniProtKB-KW"/>
</dbReference>
<dbReference type="InterPro" id="IPR024403">
    <property type="entry name" value="DHOase_cat"/>
</dbReference>
<evidence type="ECO:0000313" key="8">
    <source>
        <dbReference type="EMBL" id="HIU25272.1"/>
    </source>
</evidence>
<dbReference type="SUPFAM" id="SSF51338">
    <property type="entry name" value="Composite domain of metallo-dependent hydrolases"/>
    <property type="match status" value="1"/>
</dbReference>
<keyword evidence="6" id="KW-0665">Pyrimidine biosynthesis</keyword>
<evidence type="ECO:0000256" key="4">
    <source>
        <dbReference type="ARBA" id="ARBA00022723"/>
    </source>
</evidence>
<dbReference type="PROSITE" id="PS00482">
    <property type="entry name" value="DIHYDROOROTASE_1"/>
    <property type="match status" value="1"/>
</dbReference>
<evidence type="ECO:0000256" key="6">
    <source>
        <dbReference type="ARBA" id="ARBA00022975"/>
    </source>
</evidence>
<dbReference type="GO" id="GO:0006145">
    <property type="term" value="P:purine nucleobase catabolic process"/>
    <property type="evidence" value="ECO:0007669"/>
    <property type="project" value="TreeGrafter"/>
</dbReference>
<evidence type="ECO:0000259" key="7">
    <source>
        <dbReference type="Pfam" id="PF12890"/>
    </source>
</evidence>
<evidence type="ECO:0000256" key="2">
    <source>
        <dbReference type="ARBA" id="ARBA00002368"/>
    </source>
</evidence>
<evidence type="ECO:0000256" key="3">
    <source>
        <dbReference type="ARBA" id="ARBA00010286"/>
    </source>
</evidence>
<dbReference type="InterPro" id="IPR011059">
    <property type="entry name" value="Metal-dep_hydrolase_composite"/>
</dbReference>
<keyword evidence="4" id="KW-0479">Metal-binding</keyword>